<evidence type="ECO:0000256" key="1">
    <source>
        <dbReference type="ARBA" id="ARBA00004167"/>
    </source>
</evidence>
<dbReference type="PANTHER" id="PTHR45631">
    <property type="entry name" value="OS07G0107800 PROTEIN-RELATED"/>
    <property type="match status" value="1"/>
</dbReference>
<accession>S8BZ95</accession>
<feature type="signal peptide" evidence="2">
    <location>
        <begin position="1"/>
        <end position="31"/>
    </location>
</feature>
<dbReference type="InterPro" id="IPR001611">
    <property type="entry name" value="Leu-rich_rpt"/>
</dbReference>
<name>S8BZ95_9LAMI</name>
<dbReference type="GO" id="GO:0016020">
    <property type="term" value="C:membrane"/>
    <property type="evidence" value="ECO:0007669"/>
    <property type="project" value="UniProtKB-SubCell"/>
</dbReference>
<evidence type="ECO:0000313" key="4">
    <source>
        <dbReference type="EMBL" id="EPS59754.1"/>
    </source>
</evidence>
<reference evidence="4 5" key="1">
    <citation type="journal article" date="2013" name="BMC Genomics">
        <title>The miniature genome of a carnivorous plant Genlisea aurea contains a low number of genes and short non-coding sequences.</title>
        <authorList>
            <person name="Leushkin E.V."/>
            <person name="Sutormin R.A."/>
            <person name="Nabieva E.R."/>
            <person name="Penin A.A."/>
            <person name="Kondrashov A.S."/>
            <person name="Logacheva M.D."/>
        </authorList>
    </citation>
    <scope>NUCLEOTIDE SEQUENCE [LARGE SCALE GENOMIC DNA]</scope>
</reference>
<sequence length="471" mass="52342">GKKEKEMGIVTVPFLFLSVFAALFIPDPSEAQMPGFFSLDCGGSNNFTDEIGIEWSSDNFMISGQTANISVATESRKQYTTLRYFPADDKKYCYSLSVVSRTRYLIRATFLYGSFLDSNVYPKFDISFGPTYWSTIVISDANEIESQELIFLATDPTVSVCLSNATTGVPFISTLELRQFNGSVYFNQYENQFYLGVSARINFGAESDLPVRYPDDPFDRLWQSDSVKRANYLVDIAPGTEKISTRMSIDVAKDEWPPQKVMQTAVVGRNGSLTYRLNLDGFPGFGWAFTYFAEIEDLLSSDTRRFRLILPGQPDLSKAIVDIQENALGKYRLYEPGFYNISLPFVLSFRFSKTSDSTMGPLLNAMEINKYIEKNDGTPDGTLLAAVIAAHSSADWAVEGGDPCLPAAWSWVHCSSDSEPRITAIKLSGKNLTGSIPVEFTQLSALTELWLDNNSLIGSIPDFSGCPNLIT</sequence>
<gene>
    <name evidence="4" type="ORF">M569_15051</name>
</gene>
<dbReference type="EMBL" id="AUSU01008106">
    <property type="protein sequence ID" value="EPS59754.1"/>
    <property type="molecule type" value="Genomic_DNA"/>
</dbReference>
<keyword evidence="5" id="KW-1185">Reference proteome</keyword>
<organism evidence="4 5">
    <name type="scientific">Genlisea aurea</name>
    <dbReference type="NCBI Taxonomy" id="192259"/>
    <lineage>
        <taxon>Eukaryota</taxon>
        <taxon>Viridiplantae</taxon>
        <taxon>Streptophyta</taxon>
        <taxon>Embryophyta</taxon>
        <taxon>Tracheophyta</taxon>
        <taxon>Spermatophyta</taxon>
        <taxon>Magnoliopsida</taxon>
        <taxon>eudicotyledons</taxon>
        <taxon>Gunneridae</taxon>
        <taxon>Pentapetalae</taxon>
        <taxon>asterids</taxon>
        <taxon>lamiids</taxon>
        <taxon>Lamiales</taxon>
        <taxon>Lentibulariaceae</taxon>
        <taxon>Genlisea</taxon>
    </lineage>
</organism>
<comment type="caution">
    <text evidence="4">The sequence shown here is derived from an EMBL/GenBank/DDBJ whole genome shotgun (WGS) entry which is preliminary data.</text>
</comment>
<feature type="chain" id="PRO_5004561708" description="Malectin-like domain-containing protein" evidence="2">
    <location>
        <begin position="32"/>
        <end position="471"/>
    </location>
</feature>
<protein>
    <recommendedName>
        <fullName evidence="3">Malectin-like domain-containing protein</fullName>
    </recommendedName>
</protein>
<comment type="subcellular location">
    <subcellularLocation>
        <location evidence="1">Membrane</location>
        <topology evidence="1">Single-pass membrane protein</topology>
    </subcellularLocation>
</comment>
<dbReference type="AlphaFoldDB" id="S8BZ95"/>
<dbReference type="Gene3D" id="3.80.10.10">
    <property type="entry name" value="Ribonuclease Inhibitor"/>
    <property type="match status" value="1"/>
</dbReference>
<feature type="non-terminal residue" evidence="4">
    <location>
        <position position="1"/>
    </location>
</feature>
<dbReference type="PANTHER" id="PTHR45631:SF68">
    <property type="entry name" value="REPEAT FAMILY PROTEIN, PUTATIVE, EXPRESSED-RELATED"/>
    <property type="match status" value="1"/>
</dbReference>
<feature type="non-terminal residue" evidence="4">
    <location>
        <position position="471"/>
    </location>
</feature>
<dbReference type="SUPFAM" id="SSF52058">
    <property type="entry name" value="L domain-like"/>
    <property type="match status" value="1"/>
</dbReference>
<dbReference type="PROSITE" id="PS51450">
    <property type="entry name" value="LRR"/>
    <property type="match status" value="1"/>
</dbReference>
<feature type="domain" description="Malectin-like" evidence="3">
    <location>
        <begin position="39"/>
        <end position="369"/>
    </location>
</feature>
<dbReference type="Proteomes" id="UP000015453">
    <property type="component" value="Unassembled WGS sequence"/>
</dbReference>
<dbReference type="InterPro" id="IPR032675">
    <property type="entry name" value="LRR_dom_sf"/>
</dbReference>
<evidence type="ECO:0000313" key="5">
    <source>
        <dbReference type="Proteomes" id="UP000015453"/>
    </source>
</evidence>
<evidence type="ECO:0000256" key="2">
    <source>
        <dbReference type="SAM" id="SignalP"/>
    </source>
</evidence>
<dbReference type="OrthoDB" id="1111193at2759"/>
<dbReference type="Pfam" id="PF12819">
    <property type="entry name" value="Malectin_like"/>
    <property type="match status" value="1"/>
</dbReference>
<dbReference type="InterPro" id="IPR024788">
    <property type="entry name" value="Malectin-like_Carb-bd_dom"/>
</dbReference>
<evidence type="ECO:0000259" key="3">
    <source>
        <dbReference type="Pfam" id="PF12819"/>
    </source>
</evidence>
<keyword evidence="2" id="KW-0732">Signal</keyword>
<proteinExistence type="predicted"/>